<gene>
    <name evidence="2" type="ORF">PVAP13_8KG242501</name>
</gene>
<protein>
    <submittedName>
        <fullName evidence="2">Uncharacterized protein</fullName>
    </submittedName>
</protein>
<evidence type="ECO:0000313" key="3">
    <source>
        <dbReference type="Proteomes" id="UP000823388"/>
    </source>
</evidence>
<dbReference type="EMBL" id="CM029051">
    <property type="protein sequence ID" value="KAG2562663.1"/>
    <property type="molecule type" value="Genomic_DNA"/>
</dbReference>
<evidence type="ECO:0000256" key="1">
    <source>
        <dbReference type="SAM" id="MobiDB-lite"/>
    </source>
</evidence>
<proteinExistence type="predicted"/>
<organism evidence="2 3">
    <name type="scientific">Panicum virgatum</name>
    <name type="common">Blackwell switchgrass</name>
    <dbReference type="NCBI Taxonomy" id="38727"/>
    <lineage>
        <taxon>Eukaryota</taxon>
        <taxon>Viridiplantae</taxon>
        <taxon>Streptophyta</taxon>
        <taxon>Embryophyta</taxon>
        <taxon>Tracheophyta</taxon>
        <taxon>Spermatophyta</taxon>
        <taxon>Magnoliopsida</taxon>
        <taxon>Liliopsida</taxon>
        <taxon>Poales</taxon>
        <taxon>Poaceae</taxon>
        <taxon>PACMAD clade</taxon>
        <taxon>Panicoideae</taxon>
        <taxon>Panicodae</taxon>
        <taxon>Paniceae</taxon>
        <taxon>Panicinae</taxon>
        <taxon>Panicum</taxon>
        <taxon>Panicum sect. Hiantes</taxon>
    </lineage>
</organism>
<evidence type="ECO:0000313" key="2">
    <source>
        <dbReference type="EMBL" id="KAG2562663.1"/>
    </source>
</evidence>
<comment type="caution">
    <text evidence="2">The sequence shown here is derived from an EMBL/GenBank/DDBJ whole genome shotgun (WGS) entry which is preliminary data.</text>
</comment>
<accession>A0A8T0PL05</accession>
<feature type="region of interest" description="Disordered" evidence="1">
    <location>
        <begin position="53"/>
        <end position="75"/>
    </location>
</feature>
<reference evidence="2" key="1">
    <citation type="submission" date="2020-05" db="EMBL/GenBank/DDBJ databases">
        <title>WGS assembly of Panicum virgatum.</title>
        <authorList>
            <person name="Lovell J.T."/>
            <person name="Jenkins J."/>
            <person name="Shu S."/>
            <person name="Juenger T.E."/>
            <person name="Schmutz J."/>
        </authorList>
    </citation>
    <scope>NUCLEOTIDE SEQUENCE</scope>
    <source>
        <strain evidence="2">AP13</strain>
    </source>
</reference>
<sequence>MKFILQSSDDLENCGFTRWVDPTPIDSVQEFIEYLQIKIFYLECKVNHCEEVSEGNKDDGDDDTSNVAASQDEPFTIPYCNCPCHKKKGSAPPAAPHAPPAMVDTAEKAQCSLLRGGTATRTT</sequence>
<keyword evidence="3" id="KW-1185">Reference proteome</keyword>
<name>A0A8T0PL05_PANVG</name>
<dbReference type="Proteomes" id="UP000823388">
    <property type="component" value="Chromosome 8K"/>
</dbReference>
<dbReference type="AlphaFoldDB" id="A0A8T0PL05"/>